<dbReference type="PANTHER" id="PTHR45460">
    <property type="entry name" value="SIMILAR TO CYSTEINE PROTEINASE"/>
    <property type="match status" value="1"/>
</dbReference>
<sequence length="228" mass="25096">MNTKSTLTLMAPTLILAGGLWALVGEKAAPTWQRQLLTLDFLTEGVSLGDLNGDGKPDLVAGAYWFAGPDFAEAIPYRPATPWKVKGYAEDSFLSWVDDLDGDGHEDILMVSRPGNEATWYRNPGKEPSPSWEAHRVAEGVATECPEWTDLTGDGRPELVYMEKGRFGFAEPNWEDTTQPWKFHPISEVVANTPYVHGVGVGDVNGDGRADLLEKGGWFEQPDRPFST</sequence>
<accession>A0A918U251</accession>
<dbReference type="InterPro" id="IPR028994">
    <property type="entry name" value="Integrin_alpha_N"/>
</dbReference>
<dbReference type="Proteomes" id="UP000644507">
    <property type="component" value="Unassembled WGS sequence"/>
</dbReference>
<dbReference type="PANTHER" id="PTHR45460:SF2">
    <property type="entry name" value="ALPHA 1,3 GLUCANASE, GH71 FAMILY (EUROFUNG)"/>
    <property type="match status" value="1"/>
</dbReference>
<evidence type="ECO:0008006" key="4">
    <source>
        <dbReference type="Google" id="ProtNLM"/>
    </source>
</evidence>
<keyword evidence="1" id="KW-0732">Signal</keyword>
<organism evidence="2 3">
    <name type="scientific">Roseibacillus persicicus</name>
    <dbReference type="NCBI Taxonomy" id="454148"/>
    <lineage>
        <taxon>Bacteria</taxon>
        <taxon>Pseudomonadati</taxon>
        <taxon>Verrucomicrobiota</taxon>
        <taxon>Verrucomicrobiia</taxon>
        <taxon>Verrucomicrobiales</taxon>
        <taxon>Verrucomicrobiaceae</taxon>
        <taxon>Roseibacillus</taxon>
    </lineage>
</organism>
<comment type="caution">
    <text evidence="2">The sequence shown here is derived from an EMBL/GenBank/DDBJ whole genome shotgun (WGS) entry which is preliminary data.</text>
</comment>
<name>A0A918U251_9BACT</name>
<dbReference type="AlphaFoldDB" id="A0A918U251"/>
<dbReference type="InterPro" id="IPR013517">
    <property type="entry name" value="FG-GAP"/>
</dbReference>
<protein>
    <recommendedName>
        <fullName evidence="4">VCBS repeat-containing protein</fullName>
    </recommendedName>
</protein>
<evidence type="ECO:0000313" key="3">
    <source>
        <dbReference type="Proteomes" id="UP000644507"/>
    </source>
</evidence>
<dbReference type="EMBL" id="BMXI01000023">
    <property type="protein sequence ID" value="GHC66981.1"/>
    <property type="molecule type" value="Genomic_DNA"/>
</dbReference>
<keyword evidence="3" id="KW-1185">Reference proteome</keyword>
<dbReference type="RefSeq" id="WP_189574123.1">
    <property type="nucleotide sequence ID" value="NZ_BMXI01000023.1"/>
</dbReference>
<evidence type="ECO:0000256" key="1">
    <source>
        <dbReference type="ARBA" id="ARBA00022729"/>
    </source>
</evidence>
<dbReference type="Pfam" id="PF01839">
    <property type="entry name" value="FG-GAP"/>
    <property type="match status" value="1"/>
</dbReference>
<proteinExistence type="predicted"/>
<evidence type="ECO:0000313" key="2">
    <source>
        <dbReference type="EMBL" id="GHC66981.1"/>
    </source>
</evidence>
<reference evidence="2" key="1">
    <citation type="journal article" date="2014" name="Int. J. Syst. Evol. Microbiol.">
        <title>Complete genome sequence of Corynebacterium casei LMG S-19264T (=DSM 44701T), isolated from a smear-ripened cheese.</title>
        <authorList>
            <consortium name="US DOE Joint Genome Institute (JGI-PGF)"/>
            <person name="Walter F."/>
            <person name="Albersmeier A."/>
            <person name="Kalinowski J."/>
            <person name="Ruckert C."/>
        </authorList>
    </citation>
    <scope>NUCLEOTIDE SEQUENCE</scope>
    <source>
        <strain evidence="2">KCTC 12988</strain>
    </source>
</reference>
<dbReference type="SUPFAM" id="SSF69318">
    <property type="entry name" value="Integrin alpha N-terminal domain"/>
    <property type="match status" value="1"/>
</dbReference>
<dbReference type="Gene3D" id="2.130.10.130">
    <property type="entry name" value="Integrin alpha, N-terminal"/>
    <property type="match status" value="1"/>
</dbReference>
<dbReference type="Pfam" id="PF13517">
    <property type="entry name" value="FG-GAP_3"/>
    <property type="match status" value="1"/>
</dbReference>
<reference evidence="2" key="2">
    <citation type="submission" date="2020-09" db="EMBL/GenBank/DDBJ databases">
        <authorList>
            <person name="Sun Q."/>
            <person name="Kim S."/>
        </authorList>
    </citation>
    <scope>NUCLEOTIDE SEQUENCE</scope>
    <source>
        <strain evidence="2">KCTC 12988</strain>
    </source>
</reference>
<gene>
    <name evidence="2" type="ORF">GCM10007100_38630</name>
</gene>